<comment type="caution">
    <text evidence="5">The sequence shown here is derived from an EMBL/GenBank/DDBJ whole genome shotgun (WGS) entry which is preliminary data.</text>
</comment>
<organism evidence="5 6">
    <name type="scientific">Cladorrhinum samala</name>
    <dbReference type="NCBI Taxonomy" id="585594"/>
    <lineage>
        <taxon>Eukaryota</taxon>
        <taxon>Fungi</taxon>
        <taxon>Dikarya</taxon>
        <taxon>Ascomycota</taxon>
        <taxon>Pezizomycotina</taxon>
        <taxon>Sordariomycetes</taxon>
        <taxon>Sordariomycetidae</taxon>
        <taxon>Sordariales</taxon>
        <taxon>Podosporaceae</taxon>
        <taxon>Cladorrhinum</taxon>
    </lineage>
</organism>
<gene>
    <name evidence="5" type="ORF">QBC42DRAFT_98814</name>
</gene>
<dbReference type="Gene3D" id="3.10.490.10">
    <property type="entry name" value="Gamma-glutamyl cyclotransferase-like"/>
    <property type="match status" value="1"/>
</dbReference>
<proteinExistence type="inferred from homology"/>
<comment type="similarity">
    <text evidence="1">Belongs to the gamma-glutamylcyclotransferase family.</text>
</comment>
<dbReference type="GO" id="GO:0016740">
    <property type="term" value="F:transferase activity"/>
    <property type="evidence" value="ECO:0007669"/>
    <property type="project" value="UniProtKB-KW"/>
</dbReference>
<reference evidence="5" key="1">
    <citation type="journal article" date="2023" name="Mol. Phylogenet. Evol.">
        <title>Genome-scale phylogeny and comparative genomics of the fungal order Sordariales.</title>
        <authorList>
            <person name="Hensen N."/>
            <person name="Bonometti L."/>
            <person name="Westerberg I."/>
            <person name="Brannstrom I.O."/>
            <person name="Guillou S."/>
            <person name="Cros-Aarteil S."/>
            <person name="Calhoun S."/>
            <person name="Haridas S."/>
            <person name="Kuo A."/>
            <person name="Mondo S."/>
            <person name="Pangilinan J."/>
            <person name="Riley R."/>
            <person name="LaButti K."/>
            <person name="Andreopoulos B."/>
            <person name="Lipzen A."/>
            <person name="Chen C."/>
            <person name="Yan M."/>
            <person name="Daum C."/>
            <person name="Ng V."/>
            <person name="Clum A."/>
            <person name="Steindorff A."/>
            <person name="Ohm R.A."/>
            <person name="Martin F."/>
            <person name="Silar P."/>
            <person name="Natvig D.O."/>
            <person name="Lalanne C."/>
            <person name="Gautier V."/>
            <person name="Ament-Velasquez S.L."/>
            <person name="Kruys A."/>
            <person name="Hutchinson M.I."/>
            <person name="Powell A.J."/>
            <person name="Barry K."/>
            <person name="Miller A.N."/>
            <person name="Grigoriev I.V."/>
            <person name="Debuchy R."/>
            <person name="Gladieux P."/>
            <person name="Hiltunen Thoren M."/>
            <person name="Johannesson H."/>
        </authorList>
    </citation>
    <scope>NUCLEOTIDE SEQUENCE</scope>
    <source>
        <strain evidence="5">PSN324</strain>
    </source>
</reference>
<dbReference type="PANTHER" id="PTHR31544:SF2">
    <property type="entry name" value="AIG2-LIKE PROTEIN D"/>
    <property type="match status" value="1"/>
</dbReference>
<dbReference type="EMBL" id="MU864999">
    <property type="protein sequence ID" value="KAK4461031.1"/>
    <property type="molecule type" value="Genomic_DNA"/>
</dbReference>
<dbReference type="Proteomes" id="UP001321749">
    <property type="component" value="Unassembled WGS sequence"/>
</dbReference>
<dbReference type="InterPro" id="IPR036568">
    <property type="entry name" value="GGCT-like_sf"/>
</dbReference>
<evidence type="ECO:0000256" key="2">
    <source>
        <dbReference type="ARBA" id="ARBA00022679"/>
    </source>
</evidence>
<dbReference type="CDD" id="cd06661">
    <property type="entry name" value="GGCT_like"/>
    <property type="match status" value="1"/>
</dbReference>
<evidence type="ECO:0000256" key="1">
    <source>
        <dbReference type="ARBA" id="ARBA00008861"/>
    </source>
</evidence>
<protein>
    <recommendedName>
        <fullName evidence="3">Putative gamma-glutamylcyclotransferase</fullName>
    </recommendedName>
</protein>
<dbReference type="InterPro" id="IPR009288">
    <property type="entry name" value="AIG2-like_dom"/>
</dbReference>
<accession>A0AAV9HPZ2</accession>
<feature type="domain" description="Gamma-glutamylcyclotransferase AIG2-like" evidence="4">
    <location>
        <begin position="23"/>
        <end position="124"/>
    </location>
</feature>
<dbReference type="AlphaFoldDB" id="A0AAV9HPZ2"/>
<keyword evidence="2" id="KW-0808">Transferase</keyword>
<keyword evidence="6" id="KW-1185">Reference proteome</keyword>
<evidence type="ECO:0000256" key="3">
    <source>
        <dbReference type="ARBA" id="ARBA00030602"/>
    </source>
</evidence>
<dbReference type="InterPro" id="IPR013024">
    <property type="entry name" value="GGCT-like"/>
</dbReference>
<reference evidence="5" key="2">
    <citation type="submission" date="2023-06" db="EMBL/GenBank/DDBJ databases">
        <authorList>
            <consortium name="Lawrence Berkeley National Laboratory"/>
            <person name="Mondo S.J."/>
            <person name="Hensen N."/>
            <person name="Bonometti L."/>
            <person name="Westerberg I."/>
            <person name="Brannstrom I.O."/>
            <person name="Guillou S."/>
            <person name="Cros-Aarteil S."/>
            <person name="Calhoun S."/>
            <person name="Haridas S."/>
            <person name="Kuo A."/>
            <person name="Pangilinan J."/>
            <person name="Riley R."/>
            <person name="Labutti K."/>
            <person name="Andreopoulos B."/>
            <person name="Lipzen A."/>
            <person name="Chen C."/>
            <person name="Yanf M."/>
            <person name="Daum C."/>
            <person name="Ng V."/>
            <person name="Clum A."/>
            <person name="Steindorff A."/>
            <person name="Ohm R."/>
            <person name="Martin F."/>
            <person name="Silar P."/>
            <person name="Natvig D."/>
            <person name="Lalanne C."/>
            <person name="Gautier V."/>
            <person name="Ament-Velasquez S.L."/>
            <person name="Kruys A."/>
            <person name="Hutchinson M.I."/>
            <person name="Powell A.J."/>
            <person name="Barry K."/>
            <person name="Miller A.N."/>
            <person name="Grigoriev I.V."/>
            <person name="Debuchy R."/>
            <person name="Gladieux P."/>
            <person name="Thoren M.H."/>
            <person name="Johannesson H."/>
        </authorList>
    </citation>
    <scope>NUCLEOTIDE SEQUENCE</scope>
    <source>
        <strain evidence="5">PSN324</strain>
    </source>
</reference>
<dbReference type="PANTHER" id="PTHR31544">
    <property type="entry name" value="AIG2-LIKE PROTEIN D"/>
    <property type="match status" value="1"/>
</dbReference>
<dbReference type="Pfam" id="PF06094">
    <property type="entry name" value="GGACT"/>
    <property type="match status" value="1"/>
</dbReference>
<sequence length="147" mass="17167">MAPEVFYTVCYRSEKVPKAISDLHTFTDAVLHGYSRRRVEGQDYPGMMPEEGHSTRGIYVTGLTKANISKLDYFEGEEYERRKVKVKLLLKAGNAKGEGNVEGEEKEADTYVYLYKNQLEEREWDFEEFYREKMSRWTRGGHVFDGT</sequence>
<dbReference type="SUPFAM" id="SSF110857">
    <property type="entry name" value="Gamma-glutamyl cyclotransferase-like"/>
    <property type="match status" value="1"/>
</dbReference>
<dbReference type="InterPro" id="IPR045038">
    <property type="entry name" value="AIG2-like"/>
</dbReference>
<evidence type="ECO:0000313" key="6">
    <source>
        <dbReference type="Proteomes" id="UP001321749"/>
    </source>
</evidence>
<evidence type="ECO:0000313" key="5">
    <source>
        <dbReference type="EMBL" id="KAK4461031.1"/>
    </source>
</evidence>
<name>A0AAV9HPZ2_9PEZI</name>
<evidence type="ECO:0000259" key="4">
    <source>
        <dbReference type="Pfam" id="PF06094"/>
    </source>
</evidence>